<evidence type="ECO:0000313" key="2">
    <source>
        <dbReference type="Proteomes" id="UP000032300"/>
    </source>
</evidence>
<proteinExistence type="predicted"/>
<dbReference type="Proteomes" id="UP000032300">
    <property type="component" value="Chromosome"/>
</dbReference>
<dbReference type="OrthoDB" id="7573871at2"/>
<evidence type="ECO:0000313" key="1">
    <source>
        <dbReference type="EMBL" id="AJP72374.1"/>
    </source>
</evidence>
<dbReference type="EMBL" id="CP010836">
    <property type="protein sequence ID" value="AJP72374.1"/>
    <property type="molecule type" value="Genomic_DNA"/>
</dbReference>
<accession>A0A7U4LFP8</accession>
<dbReference type="KEGG" id="sphi:TS85_12130"/>
<dbReference type="AlphaFoldDB" id="A0A7U4LFP8"/>
<reference evidence="1 2" key="2">
    <citation type="submission" date="2015-02" db="EMBL/GenBank/DDBJ databases">
        <title>The complete genome of Sphingomonas hengshuiensis sp. WHSC-8 isolated from soil of Hengshui Lake.</title>
        <authorList>
            <person name="Wei S."/>
            <person name="Guo J."/>
            <person name="Su C."/>
            <person name="Wu R."/>
            <person name="Zhang Z."/>
            <person name="Liang K."/>
            <person name="Li H."/>
            <person name="Wang T."/>
            <person name="Liu H."/>
            <person name="Zhang C."/>
            <person name="Li Z."/>
            <person name="Wang Q."/>
            <person name="Meng J."/>
        </authorList>
    </citation>
    <scope>NUCLEOTIDE SEQUENCE [LARGE SCALE GENOMIC DNA]</scope>
    <source>
        <strain evidence="1 2">WHSC-8</strain>
    </source>
</reference>
<protein>
    <submittedName>
        <fullName evidence="1">Uncharacterized protein</fullName>
    </submittedName>
</protein>
<keyword evidence="2" id="KW-1185">Reference proteome</keyword>
<sequence>MESNERYYRRRAAQELAAARRAVTAPAMQRRTAMAESFLRRLSELTGADETHRLDSETVQEFA</sequence>
<organism evidence="1 2">
    <name type="scientific">Sphingomonas hengshuiensis</name>
    <dbReference type="NCBI Taxonomy" id="1609977"/>
    <lineage>
        <taxon>Bacteria</taxon>
        <taxon>Pseudomonadati</taxon>
        <taxon>Pseudomonadota</taxon>
        <taxon>Alphaproteobacteria</taxon>
        <taxon>Sphingomonadales</taxon>
        <taxon>Sphingomonadaceae</taxon>
        <taxon>Sphingomonas</taxon>
    </lineage>
</organism>
<dbReference type="RefSeq" id="WP_044332457.1">
    <property type="nucleotide sequence ID" value="NZ_CP010836.1"/>
</dbReference>
<name>A0A7U4LFP8_9SPHN</name>
<gene>
    <name evidence="1" type="ORF">TS85_12130</name>
</gene>
<reference evidence="1 2" key="1">
    <citation type="journal article" date="2015" name="Int. J. Syst. Evol. Microbiol.">
        <title>Sphingomonas hengshuiensis sp. nov., isolated from lake wetland.</title>
        <authorList>
            <person name="Wei S."/>
            <person name="Wang T."/>
            <person name="Liu H."/>
            <person name="Zhang C."/>
            <person name="Guo J."/>
            <person name="Wang Q."/>
            <person name="Liang K."/>
            <person name="Zhang Z."/>
        </authorList>
    </citation>
    <scope>NUCLEOTIDE SEQUENCE [LARGE SCALE GENOMIC DNA]</scope>
    <source>
        <strain evidence="1 2">WHSC-8</strain>
    </source>
</reference>